<evidence type="ECO:0000256" key="5">
    <source>
        <dbReference type="ARBA" id="ARBA00022519"/>
    </source>
</evidence>
<keyword evidence="7" id="KW-0653">Protein transport</keyword>
<dbReference type="Proteomes" id="UP000663929">
    <property type="component" value="Chromosome"/>
</dbReference>
<dbReference type="GO" id="GO:0015031">
    <property type="term" value="P:protein transport"/>
    <property type="evidence" value="ECO:0007669"/>
    <property type="project" value="UniProtKB-KW"/>
</dbReference>
<dbReference type="InterPro" id="IPR006260">
    <property type="entry name" value="TonB/TolA_C"/>
</dbReference>
<dbReference type="Gene3D" id="3.30.1150.10">
    <property type="match status" value="1"/>
</dbReference>
<keyword evidence="9 11" id="KW-0472">Membrane</keyword>
<accession>A0A8A4TRQ3</accession>
<evidence type="ECO:0000256" key="9">
    <source>
        <dbReference type="ARBA" id="ARBA00023136"/>
    </source>
</evidence>
<keyword evidence="3" id="KW-0813">Transport</keyword>
<comment type="similarity">
    <text evidence="2">Belongs to the TonB family.</text>
</comment>
<evidence type="ECO:0000256" key="3">
    <source>
        <dbReference type="ARBA" id="ARBA00022448"/>
    </source>
</evidence>
<dbReference type="NCBIfam" id="TIGR01352">
    <property type="entry name" value="tonB_Cterm"/>
    <property type="match status" value="1"/>
</dbReference>
<evidence type="ECO:0000313" key="14">
    <source>
        <dbReference type="Proteomes" id="UP000663929"/>
    </source>
</evidence>
<evidence type="ECO:0000256" key="7">
    <source>
        <dbReference type="ARBA" id="ARBA00022927"/>
    </source>
</evidence>
<dbReference type="InterPro" id="IPR051045">
    <property type="entry name" value="TonB-dependent_transducer"/>
</dbReference>
<dbReference type="PROSITE" id="PS52015">
    <property type="entry name" value="TONB_CTD"/>
    <property type="match status" value="1"/>
</dbReference>
<dbReference type="KEGG" id="scor:J3U87_09305"/>
<dbReference type="RefSeq" id="WP_237382763.1">
    <property type="nucleotide sequence ID" value="NZ_CP071793.1"/>
</dbReference>
<sequence length="274" mass="29999">MSDANPILGYYKVDRSNYGLKIGVIVSIVLHVLGLGGLVVLSQTAEERFKPTNAMTVQLAGRPAASSGKKSKAPVAGRTRSKPKTQKKAPKPKPKAPAKKSVAKPTDVGLNRDKPKKKKTAEKKPKTSTESNAKQSRRKPDPKPAPVEQPKDKAPIARGGFGGDDKSGLSFEVGNTEQVDTSDMEWQAYYRNVYTQVSRAWSRGSVRAGVTRVRFHIRKDGSIEGIDVVMTSGRSYLDSRAKRAVQRVEGLPPLPQGFRGDRLIINIDFDYTNE</sequence>
<keyword evidence="8 11" id="KW-1133">Transmembrane helix</keyword>
<keyword evidence="6 11" id="KW-0812">Transmembrane</keyword>
<dbReference type="GO" id="GO:0005886">
    <property type="term" value="C:plasma membrane"/>
    <property type="evidence" value="ECO:0007669"/>
    <property type="project" value="UniProtKB-SubCell"/>
</dbReference>
<evidence type="ECO:0000256" key="6">
    <source>
        <dbReference type="ARBA" id="ARBA00022692"/>
    </source>
</evidence>
<keyword evidence="4" id="KW-1003">Cell membrane</keyword>
<protein>
    <submittedName>
        <fullName evidence="13">TonB family protein</fullName>
    </submittedName>
</protein>
<dbReference type="PANTHER" id="PTHR33446">
    <property type="entry name" value="PROTEIN TONB-RELATED"/>
    <property type="match status" value="1"/>
</dbReference>
<dbReference type="Pfam" id="PF13103">
    <property type="entry name" value="TonB_2"/>
    <property type="match status" value="1"/>
</dbReference>
<feature type="region of interest" description="Disordered" evidence="10">
    <location>
        <begin position="58"/>
        <end position="171"/>
    </location>
</feature>
<keyword evidence="14" id="KW-1185">Reference proteome</keyword>
<dbReference type="AlphaFoldDB" id="A0A8A4TRQ3"/>
<proteinExistence type="inferred from homology"/>
<evidence type="ECO:0000256" key="4">
    <source>
        <dbReference type="ARBA" id="ARBA00022475"/>
    </source>
</evidence>
<name>A0A8A4TRQ3_SULCO</name>
<evidence type="ECO:0000256" key="10">
    <source>
        <dbReference type="SAM" id="MobiDB-lite"/>
    </source>
</evidence>
<evidence type="ECO:0000256" key="8">
    <source>
        <dbReference type="ARBA" id="ARBA00022989"/>
    </source>
</evidence>
<feature type="transmembrane region" description="Helical" evidence="11">
    <location>
        <begin position="20"/>
        <end position="41"/>
    </location>
</feature>
<organism evidence="13 14">
    <name type="scientific">Sulfidibacter corallicola</name>
    <dbReference type="NCBI Taxonomy" id="2818388"/>
    <lineage>
        <taxon>Bacteria</taxon>
        <taxon>Pseudomonadati</taxon>
        <taxon>Acidobacteriota</taxon>
        <taxon>Holophagae</taxon>
        <taxon>Acanthopleuribacterales</taxon>
        <taxon>Acanthopleuribacteraceae</taxon>
        <taxon>Sulfidibacter</taxon>
    </lineage>
</organism>
<gene>
    <name evidence="13" type="ORF">J3U87_09305</name>
</gene>
<evidence type="ECO:0000256" key="11">
    <source>
        <dbReference type="SAM" id="Phobius"/>
    </source>
</evidence>
<evidence type="ECO:0000259" key="12">
    <source>
        <dbReference type="PROSITE" id="PS52015"/>
    </source>
</evidence>
<dbReference type="SUPFAM" id="SSF74653">
    <property type="entry name" value="TolA/TonB C-terminal domain"/>
    <property type="match status" value="1"/>
</dbReference>
<dbReference type="InterPro" id="IPR037682">
    <property type="entry name" value="TonB_C"/>
</dbReference>
<dbReference type="EMBL" id="CP071793">
    <property type="protein sequence ID" value="QTD52659.1"/>
    <property type="molecule type" value="Genomic_DNA"/>
</dbReference>
<comment type="subcellular location">
    <subcellularLocation>
        <location evidence="1">Cell inner membrane</location>
        <topology evidence="1">Single-pass membrane protein</topology>
        <orientation evidence="1">Periplasmic side</orientation>
    </subcellularLocation>
</comment>
<evidence type="ECO:0000313" key="13">
    <source>
        <dbReference type="EMBL" id="QTD52659.1"/>
    </source>
</evidence>
<feature type="domain" description="TonB C-terminal" evidence="12">
    <location>
        <begin position="183"/>
        <end position="274"/>
    </location>
</feature>
<evidence type="ECO:0000256" key="1">
    <source>
        <dbReference type="ARBA" id="ARBA00004383"/>
    </source>
</evidence>
<feature type="compositionally biased region" description="Basic residues" evidence="10">
    <location>
        <begin position="79"/>
        <end position="102"/>
    </location>
</feature>
<keyword evidence="5" id="KW-0997">Cell inner membrane</keyword>
<evidence type="ECO:0000256" key="2">
    <source>
        <dbReference type="ARBA" id="ARBA00006555"/>
    </source>
</evidence>
<reference evidence="13" key="1">
    <citation type="submission" date="2021-03" db="EMBL/GenBank/DDBJ databases">
        <title>Acanthopleuribacteraceae sp. M133.</title>
        <authorList>
            <person name="Wang G."/>
        </authorList>
    </citation>
    <scope>NUCLEOTIDE SEQUENCE</scope>
    <source>
        <strain evidence="13">M133</strain>
    </source>
</reference>
<dbReference type="GO" id="GO:0055085">
    <property type="term" value="P:transmembrane transport"/>
    <property type="evidence" value="ECO:0007669"/>
    <property type="project" value="InterPro"/>
</dbReference>